<dbReference type="Proteomes" id="UP000475532">
    <property type="component" value="Unassembled WGS sequence"/>
</dbReference>
<dbReference type="AlphaFoldDB" id="A0A6L9Q8F6"/>
<name>A0A6L9Q8F6_9ACTN</name>
<organism evidence="2 3">
    <name type="scientific">Actinomadura bangladeshensis</name>
    <dbReference type="NCBI Taxonomy" id="453573"/>
    <lineage>
        <taxon>Bacteria</taxon>
        <taxon>Bacillati</taxon>
        <taxon>Actinomycetota</taxon>
        <taxon>Actinomycetes</taxon>
        <taxon>Streptosporangiales</taxon>
        <taxon>Thermomonosporaceae</taxon>
        <taxon>Actinomadura</taxon>
    </lineage>
</organism>
<evidence type="ECO:0000313" key="2">
    <source>
        <dbReference type="EMBL" id="NEA21697.1"/>
    </source>
</evidence>
<accession>A0A6L9Q8F6</accession>
<feature type="region of interest" description="Disordered" evidence="1">
    <location>
        <begin position="33"/>
        <end position="55"/>
    </location>
</feature>
<reference evidence="2 3" key="1">
    <citation type="submission" date="2020-01" db="EMBL/GenBank/DDBJ databases">
        <title>Insect and environment-associated Actinomycetes.</title>
        <authorList>
            <person name="Currrie C."/>
            <person name="Chevrette M."/>
            <person name="Carlson C."/>
            <person name="Stubbendieck R."/>
            <person name="Wendt-Pienkowski E."/>
        </authorList>
    </citation>
    <scope>NUCLEOTIDE SEQUENCE [LARGE SCALE GENOMIC DNA]</scope>
    <source>
        <strain evidence="2 3">SID10258</strain>
    </source>
</reference>
<evidence type="ECO:0000313" key="3">
    <source>
        <dbReference type="Proteomes" id="UP000475532"/>
    </source>
</evidence>
<dbReference type="InterPro" id="IPR017850">
    <property type="entry name" value="Alkaline_phosphatase_core_sf"/>
</dbReference>
<sequence>MPHYGAVVHATGSATTAAASSGATCRPTHARTRCSAFPQRPDNRAGPLEPFDDSVPETLKENGVYTHLATDHQHYWLDGSATYHPRYSTFEFFRGQEGDERKGHVADPVVPDSVPHSANPLRRQDWVNRLYLKDEADHPQR</sequence>
<gene>
    <name evidence="2" type="ORF">G3I70_04170</name>
</gene>
<proteinExistence type="predicted"/>
<evidence type="ECO:0000256" key="1">
    <source>
        <dbReference type="SAM" id="MobiDB-lite"/>
    </source>
</evidence>
<dbReference type="RefSeq" id="WP_163053310.1">
    <property type="nucleotide sequence ID" value="NZ_JAAGLI010000112.1"/>
</dbReference>
<protein>
    <submittedName>
        <fullName evidence="2">Uncharacterized protein</fullName>
    </submittedName>
</protein>
<dbReference type="SUPFAM" id="SSF53649">
    <property type="entry name" value="Alkaline phosphatase-like"/>
    <property type="match status" value="1"/>
</dbReference>
<dbReference type="EMBL" id="JAAGLI010000112">
    <property type="protein sequence ID" value="NEA21697.1"/>
    <property type="molecule type" value="Genomic_DNA"/>
</dbReference>
<comment type="caution">
    <text evidence="2">The sequence shown here is derived from an EMBL/GenBank/DDBJ whole genome shotgun (WGS) entry which is preliminary data.</text>
</comment>
<feature type="region of interest" description="Disordered" evidence="1">
    <location>
        <begin position="99"/>
        <end position="121"/>
    </location>
</feature>